<dbReference type="Proteomes" id="UP000184533">
    <property type="component" value="Unassembled WGS sequence"/>
</dbReference>
<feature type="transmembrane region" description="Helical" evidence="20">
    <location>
        <begin position="12"/>
        <end position="30"/>
    </location>
</feature>
<evidence type="ECO:0000256" key="19">
    <source>
        <dbReference type="PIRSR" id="PIRSR606262-3"/>
    </source>
</evidence>
<evidence type="ECO:0000256" key="2">
    <source>
        <dbReference type="ARBA" id="ARBA00003949"/>
    </source>
</evidence>
<keyword evidence="9 19" id="KW-0479">Metal-binding</keyword>
<evidence type="ECO:0000256" key="5">
    <source>
        <dbReference type="ARBA" id="ARBA00012783"/>
    </source>
</evidence>
<feature type="transmembrane region" description="Helical" evidence="20">
    <location>
        <begin position="254"/>
        <end position="271"/>
    </location>
</feature>
<evidence type="ECO:0000256" key="1">
    <source>
        <dbReference type="ARBA" id="ARBA00001947"/>
    </source>
</evidence>
<dbReference type="InterPro" id="IPR016192">
    <property type="entry name" value="APOBEC/CMP_deaminase_Zn-bd"/>
</dbReference>
<dbReference type="GO" id="GO:0072527">
    <property type="term" value="P:pyrimidine-containing compound metabolic process"/>
    <property type="evidence" value="ECO:0007669"/>
    <property type="project" value="UniProtKB-ARBA"/>
</dbReference>
<evidence type="ECO:0000256" key="10">
    <source>
        <dbReference type="ARBA" id="ARBA00022801"/>
    </source>
</evidence>
<dbReference type="PANTHER" id="PTHR43370:SF1">
    <property type="entry name" value="GUANOSINE ABC TRANSPORTER PERMEASE PROTEIN NUPQ"/>
    <property type="match status" value="1"/>
</dbReference>
<dbReference type="InterPro" id="IPR006262">
    <property type="entry name" value="Cyt_deam_tetra"/>
</dbReference>
<evidence type="ECO:0000256" key="12">
    <source>
        <dbReference type="ARBA" id="ARBA00022989"/>
    </source>
</evidence>
<evidence type="ECO:0000256" key="3">
    <source>
        <dbReference type="ARBA" id="ARBA00004651"/>
    </source>
</evidence>
<dbReference type="NCBIfam" id="TIGR01354">
    <property type="entry name" value="cyt_deam_tetra"/>
    <property type="match status" value="1"/>
</dbReference>
<gene>
    <name evidence="22" type="ORF">SAMN02745223_02647</name>
</gene>
<dbReference type="EC" id="3.5.4.5" evidence="5"/>
<dbReference type="FunFam" id="3.40.140.10:FF:000008">
    <property type="entry name" value="Cytidine deaminase"/>
    <property type="match status" value="1"/>
</dbReference>
<keyword evidence="11 19" id="KW-0862">Zinc</keyword>
<dbReference type="PROSITE" id="PS00903">
    <property type="entry name" value="CYT_DCMP_DEAMINASES_1"/>
    <property type="match status" value="1"/>
</dbReference>
<evidence type="ECO:0000313" key="22">
    <source>
        <dbReference type="EMBL" id="SHF43103.1"/>
    </source>
</evidence>
<sequence length="473" mass="49592">MDFAIMLSVLDATLRLSTPLLLACLAGLYSERAGVFDIGLEGKMLFAAFGAAAVAAVTGSMWLGLLAGISVSVTTALLQGVAAISLKGNQLIAGVAINMLAAGLTTFLGQTWFHQGGRTPPLGEGGRFPQITLPFADELAGVPIIGPIYAELISGHYILVYIAFLAVPITAFVLYRTRFGLRLRAVGENPKAVDTAGISVVALRYQAVLITGVLCGFAGAYFSIAQGSGFGNNMTAGKGFIALAALIFAKWKPVPAMFTCLLFGFLDALQIRLQNFELPVIGVVPVQAIQALPYVLTVVLLAGFIGKAVGPKAGGVPYTKGRWARARRSRGRQERATMSRTETDQALFEAAEAIRARAYVPYSNFAVGAAILADDGKIYAGCNVENAAYPQGNCAEASAISAMIAGGARRITRIYVTGPGSAPVTPCGGCRQRIREFADTDVTIISHGVEGAPLLTTLAQLLPHSFGPEFLGK</sequence>
<feature type="domain" description="CMP/dCMP-type deaminase" evidence="21">
    <location>
        <begin position="342"/>
        <end position="469"/>
    </location>
</feature>
<feature type="binding site" evidence="19">
    <location>
        <position position="427"/>
    </location>
    <ligand>
        <name>Zn(2+)</name>
        <dbReference type="ChEBI" id="CHEBI:29105"/>
        <note>catalytic</note>
    </ligand>
</feature>
<feature type="transmembrane region" description="Helical" evidence="20">
    <location>
        <begin position="157"/>
        <end position="175"/>
    </location>
</feature>
<keyword evidence="8 20" id="KW-0812">Transmembrane</keyword>
<dbReference type="CDD" id="cd01283">
    <property type="entry name" value="cytidine_deaminase"/>
    <property type="match status" value="1"/>
</dbReference>
<evidence type="ECO:0000256" key="16">
    <source>
        <dbReference type="ARBA" id="ARBA00049558"/>
    </source>
</evidence>
<keyword evidence="10" id="KW-0378">Hydrolase</keyword>
<evidence type="ECO:0000313" key="23">
    <source>
        <dbReference type="Proteomes" id="UP000184533"/>
    </source>
</evidence>
<keyword evidence="7" id="KW-1003">Cell membrane</keyword>
<comment type="similarity">
    <text evidence="4">Belongs to the cytidine and deoxycytidylate deaminase family.</text>
</comment>
<dbReference type="Gene3D" id="3.40.140.10">
    <property type="entry name" value="Cytidine Deaminase, domain 2"/>
    <property type="match status" value="1"/>
</dbReference>
<comment type="subcellular location">
    <subcellularLocation>
        <location evidence="3">Cell membrane</location>
        <topology evidence="3">Multi-pass membrane protein</topology>
    </subcellularLocation>
</comment>
<evidence type="ECO:0000256" key="18">
    <source>
        <dbReference type="PIRSR" id="PIRSR606262-2"/>
    </source>
</evidence>
<evidence type="ECO:0000256" key="9">
    <source>
        <dbReference type="ARBA" id="ARBA00022723"/>
    </source>
</evidence>
<dbReference type="SUPFAM" id="SSF53927">
    <property type="entry name" value="Cytidine deaminase-like"/>
    <property type="match status" value="1"/>
</dbReference>
<dbReference type="AlphaFoldDB" id="A0A1M5BKG1"/>
<protein>
    <recommendedName>
        <fullName evidence="6">Cytidine deaminase</fullName>
        <ecNumber evidence="5">3.5.4.5</ecNumber>
    </recommendedName>
    <alternativeName>
        <fullName evidence="14">Cytidine aminohydrolase</fullName>
    </alternativeName>
</protein>
<accession>A0A1M5BKG1</accession>
<evidence type="ECO:0000256" key="13">
    <source>
        <dbReference type="ARBA" id="ARBA00023136"/>
    </source>
</evidence>
<evidence type="ECO:0000256" key="8">
    <source>
        <dbReference type="ARBA" id="ARBA00022692"/>
    </source>
</evidence>
<comment type="catalytic activity">
    <reaction evidence="16">
        <text>cytidine + H2O + H(+) = uridine + NH4(+)</text>
        <dbReference type="Rhea" id="RHEA:16069"/>
        <dbReference type="ChEBI" id="CHEBI:15377"/>
        <dbReference type="ChEBI" id="CHEBI:15378"/>
        <dbReference type="ChEBI" id="CHEBI:16704"/>
        <dbReference type="ChEBI" id="CHEBI:17562"/>
        <dbReference type="ChEBI" id="CHEBI:28938"/>
        <dbReference type="EC" id="3.5.4.5"/>
    </reaction>
</comment>
<dbReference type="GO" id="GO:0055086">
    <property type="term" value="P:nucleobase-containing small molecule metabolic process"/>
    <property type="evidence" value="ECO:0007669"/>
    <property type="project" value="UniProtKB-ARBA"/>
</dbReference>
<comment type="cofactor">
    <cofactor evidence="1 19">
        <name>Zn(2+)</name>
        <dbReference type="ChEBI" id="CHEBI:29105"/>
    </cofactor>
</comment>
<feature type="active site" description="Proton donor" evidence="17">
    <location>
        <position position="396"/>
    </location>
</feature>
<dbReference type="PROSITE" id="PS51747">
    <property type="entry name" value="CYT_DCMP_DEAMINASES_2"/>
    <property type="match status" value="1"/>
</dbReference>
<evidence type="ECO:0000256" key="4">
    <source>
        <dbReference type="ARBA" id="ARBA00006576"/>
    </source>
</evidence>
<feature type="binding site" evidence="18">
    <location>
        <begin position="383"/>
        <end position="389"/>
    </location>
    <ligand>
        <name>substrate</name>
    </ligand>
</feature>
<dbReference type="Pfam" id="PF00383">
    <property type="entry name" value="dCMP_cyt_deam_1"/>
    <property type="match status" value="1"/>
</dbReference>
<feature type="binding site" evidence="19">
    <location>
        <position position="430"/>
    </location>
    <ligand>
        <name>Zn(2+)</name>
        <dbReference type="ChEBI" id="CHEBI:29105"/>
        <note>catalytic</note>
    </ligand>
</feature>
<dbReference type="InterPro" id="IPR002125">
    <property type="entry name" value="CMP_dCMP_dom"/>
</dbReference>
<dbReference type="InterPro" id="IPR001851">
    <property type="entry name" value="ABC_transp_permease"/>
</dbReference>
<dbReference type="EMBL" id="FQVC01000007">
    <property type="protein sequence ID" value="SHF43103.1"/>
    <property type="molecule type" value="Genomic_DNA"/>
</dbReference>
<dbReference type="Pfam" id="PF02653">
    <property type="entry name" value="BPD_transp_2"/>
    <property type="match status" value="1"/>
</dbReference>
<dbReference type="CDD" id="cd06580">
    <property type="entry name" value="TM_PBP1_transp_TpRbsC_like"/>
    <property type="match status" value="1"/>
</dbReference>
<comment type="function">
    <text evidence="2">This enzyme scavenges exogenous and endogenous cytidine and 2'-deoxycytidine for UMP synthesis.</text>
</comment>
<feature type="binding site" evidence="19">
    <location>
        <position position="394"/>
    </location>
    <ligand>
        <name>Zn(2+)</name>
        <dbReference type="ChEBI" id="CHEBI:29105"/>
        <note>catalytic</note>
    </ligand>
</feature>
<evidence type="ECO:0000256" key="7">
    <source>
        <dbReference type="ARBA" id="ARBA00022475"/>
    </source>
</evidence>
<dbReference type="GO" id="GO:0005886">
    <property type="term" value="C:plasma membrane"/>
    <property type="evidence" value="ECO:0007669"/>
    <property type="project" value="UniProtKB-SubCell"/>
</dbReference>
<evidence type="ECO:0000256" key="14">
    <source>
        <dbReference type="ARBA" id="ARBA00032005"/>
    </source>
</evidence>
<evidence type="ECO:0000256" key="11">
    <source>
        <dbReference type="ARBA" id="ARBA00022833"/>
    </source>
</evidence>
<dbReference type="PANTHER" id="PTHR43370">
    <property type="entry name" value="SUGAR ABC TRANSPORTER INTEGRAL MEMBRANE PROTEIN-RELATED"/>
    <property type="match status" value="1"/>
</dbReference>
<evidence type="ECO:0000256" key="6">
    <source>
        <dbReference type="ARBA" id="ARBA00018266"/>
    </source>
</evidence>
<feature type="transmembrane region" description="Helical" evidence="20">
    <location>
        <begin position="42"/>
        <end position="59"/>
    </location>
</feature>
<proteinExistence type="inferred from homology"/>
<reference evidence="22 23" key="1">
    <citation type="submission" date="2016-11" db="EMBL/GenBank/DDBJ databases">
        <authorList>
            <person name="Jaros S."/>
            <person name="Januszkiewicz K."/>
            <person name="Wedrychowicz H."/>
        </authorList>
    </citation>
    <scope>NUCLEOTIDE SEQUENCE [LARGE SCALE GENOMIC DNA]</scope>
    <source>
        <strain evidence="22 23">DSM 17137</strain>
    </source>
</reference>
<name>A0A1M5BKG1_9HYPH</name>
<dbReference type="GO" id="GO:0022857">
    <property type="term" value="F:transmembrane transporter activity"/>
    <property type="evidence" value="ECO:0007669"/>
    <property type="project" value="InterPro"/>
</dbReference>
<evidence type="ECO:0000256" key="17">
    <source>
        <dbReference type="PIRSR" id="PIRSR606262-1"/>
    </source>
</evidence>
<organism evidence="22 23">
    <name type="scientific">Devosia limi DSM 17137</name>
    <dbReference type="NCBI Taxonomy" id="1121477"/>
    <lineage>
        <taxon>Bacteria</taxon>
        <taxon>Pseudomonadati</taxon>
        <taxon>Pseudomonadota</taxon>
        <taxon>Alphaproteobacteria</taxon>
        <taxon>Hyphomicrobiales</taxon>
        <taxon>Devosiaceae</taxon>
        <taxon>Devosia</taxon>
    </lineage>
</organism>
<evidence type="ECO:0000256" key="15">
    <source>
        <dbReference type="ARBA" id="ARBA00049252"/>
    </source>
</evidence>
<evidence type="ECO:0000256" key="20">
    <source>
        <dbReference type="SAM" id="Phobius"/>
    </source>
</evidence>
<keyword evidence="12 20" id="KW-1133">Transmembrane helix</keyword>
<keyword evidence="13 20" id="KW-0472">Membrane</keyword>
<feature type="transmembrane region" description="Helical" evidence="20">
    <location>
        <begin position="91"/>
        <end position="113"/>
    </location>
</feature>
<dbReference type="GO" id="GO:0008270">
    <property type="term" value="F:zinc ion binding"/>
    <property type="evidence" value="ECO:0007669"/>
    <property type="project" value="InterPro"/>
</dbReference>
<dbReference type="GO" id="GO:0004126">
    <property type="term" value="F:cytidine deaminase activity"/>
    <property type="evidence" value="ECO:0007669"/>
    <property type="project" value="UniProtKB-EC"/>
</dbReference>
<dbReference type="InterPro" id="IPR016193">
    <property type="entry name" value="Cytidine_deaminase-like"/>
</dbReference>
<dbReference type="NCBIfam" id="NF004064">
    <property type="entry name" value="PRK05578.1"/>
    <property type="match status" value="1"/>
</dbReference>
<comment type="catalytic activity">
    <reaction evidence="15">
        <text>2'-deoxycytidine + H2O + H(+) = 2'-deoxyuridine + NH4(+)</text>
        <dbReference type="Rhea" id="RHEA:13433"/>
        <dbReference type="ChEBI" id="CHEBI:15377"/>
        <dbReference type="ChEBI" id="CHEBI:15378"/>
        <dbReference type="ChEBI" id="CHEBI:15698"/>
        <dbReference type="ChEBI" id="CHEBI:16450"/>
        <dbReference type="ChEBI" id="CHEBI:28938"/>
        <dbReference type="EC" id="3.5.4.5"/>
    </reaction>
</comment>
<evidence type="ECO:0000259" key="21">
    <source>
        <dbReference type="PROSITE" id="PS51747"/>
    </source>
</evidence>
<feature type="transmembrane region" description="Helical" evidence="20">
    <location>
        <begin position="207"/>
        <end position="224"/>
    </location>
</feature>